<dbReference type="GO" id="GO:0015937">
    <property type="term" value="P:coenzyme A biosynthetic process"/>
    <property type="evidence" value="ECO:0007669"/>
    <property type="project" value="UniProtKB-KW"/>
</dbReference>
<dbReference type="Proteomes" id="UP000019241">
    <property type="component" value="Unassembled WGS sequence"/>
</dbReference>
<evidence type="ECO:0000256" key="1">
    <source>
        <dbReference type="ARBA" id="ARBA00012392"/>
    </source>
</evidence>
<evidence type="ECO:0000256" key="5">
    <source>
        <dbReference type="ARBA" id="ARBA00022993"/>
    </source>
</evidence>
<keyword evidence="3" id="KW-0963">Cytoplasm</keyword>
<sequence length="42" mass="4679">MKEKIAVCPGTFDPITNGHLDIIERAAKTFDVIFVSVLKKCE</sequence>
<evidence type="ECO:0000313" key="9">
    <source>
        <dbReference type="Proteomes" id="UP000019241"/>
    </source>
</evidence>
<evidence type="ECO:0000256" key="2">
    <source>
        <dbReference type="ARBA" id="ARBA00013868"/>
    </source>
</evidence>
<organism evidence="8 9">
    <name type="scientific">Listeria fleischmannii FSL S10-1203</name>
    <dbReference type="NCBI Taxonomy" id="1265822"/>
    <lineage>
        <taxon>Bacteria</taxon>
        <taxon>Bacillati</taxon>
        <taxon>Bacillota</taxon>
        <taxon>Bacilli</taxon>
        <taxon>Bacillales</taxon>
        <taxon>Listeriaceae</taxon>
        <taxon>Listeria</taxon>
    </lineage>
</organism>
<keyword evidence="5" id="KW-0173">Coenzyme A biosynthesis</keyword>
<dbReference type="EMBL" id="AODM01000014">
    <property type="protein sequence ID" value="EUJ60380.1"/>
    <property type="molecule type" value="Genomic_DNA"/>
</dbReference>
<dbReference type="PRINTS" id="PR01020">
    <property type="entry name" value="LPSBIOSNTHSS"/>
</dbReference>
<evidence type="ECO:0000256" key="6">
    <source>
        <dbReference type="ARBA" id="ARBA00029346"/>
    </source>
</evidence>
<evidence type="ECO:0000259" key="7">
    <source>
        <dbReference type="Pfam" id="PF01467"/>
    </source>
</evidence>
<dbReference type="PATRIC" id="fig|1265822.4.peg.1078"/>
<keyword evidence="8" id="KW-0808">Transferase</keyword>
<dbReference type="NCBIfam" id="TIGR00125">
    <property type="entry name" value="cyt_tran_rel"/>
    <property type="match status" value="1"/>
</dbReference>
<keyword evidence="8" id="KW-0548">Nucleotidyltransferase</keyword>
<comment type="catalytic activity">
    <reaction evidence="6">
        <text>(R)-4'-phosphopantetheine + ATP + H(+) = 3'-dephospho-CoA + diphosphate</text>
        <dbReference type="Rhea" id="RHEA:19801"/>
        <dbReference type="ChEBI" id="CHEBI:15378"/>
        <dbReference type="ChEBI" id="CHEBI:30616"/>
        <dbReference type="ChEBI" id="CHEBI:33019"/>
        <dbReference type="ChEBI" id="CHEBI:57328"/>
        <dbReference type="ChEBI" id="CHEBI:61723"/>
        <dbReference type="EC" id="2.7.7.3"/>
    </reaction>
</comment>
<dbReference type="InterPro" id="IPR014729">
    <property type="entry name" value="Rossmann-like_a/b/a_fold"/>
</dbReference>
<proteinExistence type="predicted"/>
<dbReference type="InterPro" id="IPR001980">
    <property type="entry name" value="PPAT"/>
</dbReference>
<dbReference type="AlphaFoldDB" id="W7DQP6"/>
<gene>
    <name evidence="8" type="primary">coaD</name>
    <name evidence="8" type="ORF">MCOL2_05293</name>
</gene>
<dbReference type="Pfam" id="PF01467">
    <property type="entry name" value="CTP_transf_like"/>
    <property type="match status" value="1"/>
</dbReference>
<evidence type="ECO:0000313" key="8">
    <source>
        <dbReference type="EMBL" id="EUJ60380.1"/>
    </source>
</evidence>
<dbReference type="GO" id="GO:0004595">
    <property type="term" value="F:pantetheine-phosphate adenylyltransferase activity"/>
    <property type="evidence" value="ECO:0007669"/>
    <property type="project" value="UniProtKB-EC"/>
</dbReference>
<accession>W7DQP6</accession>
<evidence type="ECO:0000256" key="4">
    <source>
        <dbReference type="ARBA" id="ARBA00022842"/>
    </source>
</evidence>
<evidence type="ECO:0000256" key="3">
    <source>
        <dbReference type="ARBA" id="ARBA00022490"/>
    </source>
</evidence>
<reference evidence="8 9" key="1">
    <citation type="submission" date="2012-12" db="EMBL/GenBank/DDBJ databases">
        <title>Novel taxa of Listeriaceae from agricultural environments in the United States.</title>
        <authorList>
            <person name="den Bakker H.C."/>
            <person name="Allred A."/>
            <person name="Warchocki S."/>
            <person name="Wright E.M."/>
            <person name="Burrell A."/>
            <person name="Nightingale K.K."/>
            <person name="Kephart D."/>
            <person name="Wiedmann M."/>
        </authorList>
    </citation>
    <scope>NUCLEOTIDE SEQUENCE [LARGE SCALE GENOMIC DNA]</scope>
    <source>
        <strain evidence="8 9">FSL S10-1203</strain>
    </source>
</reference>
<dbReference type="EC" id="2.7.7.3" evidence="1"/>
<protein>
    <recommendedName>
        <fullName evidence="2">Phosphopantetheine adenylyltransferase</fullName>
        <ecNumber evidence="1">2.7.7.3</ecNumber>
    </recommendedName>
</protein>
<comment type="caution">
    <text evidence="8">The sequence shown here is derived from an EMBL/GenBank/DDBJ whole genome shotgun (WGS) entry which is preliminary data.</text>
</comment>
<dbReference type="InterPro" id="IPR004821">
    <property type="entry name" value="Cyt_trans-like"/>
</dbReference>
<feature type="domain" description="Cytidyltransferase-like" evidence="7">
    <location>
        <begin position="7"/>
        <end position="37"/>
    </location>
</feature>
<keyword evidence="4" id="KW-0460">Magnesium</keyword>
<dbReference type="SUPFAM" id="SSF52374">
    <property type="entry name" value="Nucleotidylyl transferase"/>
    <property type="match status" value="1"/>
</dbReference>
<dbReference type="Gene3D" id="3.40.50.620">
    <property type="entry name" value="HUPs"/>
    <property type="match status" value="1"/>
</dbReference>
<name>W7DQP6_9LIST</name>